<accession>A0A7W6H9Q9</accession>
<sequence length="968" mass="103531">MMETLQAASCPAERPEPLLPTDPALCSSLAEAVRQPSALPLDQYEAKLDQFFGQYCHRDTAAGWRRDRTVRDTGPFTARFADGNWTGTDHGTHAPVVIWYSPEMADWLVANRADDEVPGEAPPVSDGAMMVKEMFPAPAADCVAVPPERLFPTSGAAIMIRDAEASYDGWFWGWYGFGSDSGWAPDWPPAPSNPLPNMGFAQYCLNCHASAENNHTFASPKNIQGEPGRSLVFLSQNVPPQPPAESHHDAVTTQEDPVRRHVQPLAAPDRDVLAALRAYASGADEAAGVPMPSQTYDQTWVAAGGPTAADTFLTSSQCLGCHDAGSTGLQFDMTAPNPHGDNLENLSPYATWRSSPMGLAGRDPFFFAQLASETQTFHPGASDVVQDTCLGCHGINGQRQFHVDGSADGGACAPFTREMVDAVPYPDGNPTAEHAKFGALARDGISCTACHRMALGEAGTAAADQPQNACVAERQEFLNPDNTGFARTFTGSFLVGAPDRLIGPFENPKTTPMKAAFGNIPAHDTAIASSEICGTCHTVHLPVMQDAEVIGHTYEQTTYPEWAFSAYRTGESPDGPLPLGAGSAAESCQGCHMPSRDAAGVPYRSKIASIQEYSNFPQAENVLPPEEIDLVERDGFARHTLVGLNVFLIKIAQQFPDILGIGLPDPMLGKKGLDPLLRTERAMLDLAAESTAAITATEIVNDGKTLSATVNVENKAGHKFPSGVGFRRAFVDFRVLDASGETLWASGRTDGAGVLVDAGGVPVTGENWWAEDCSARVEPEKRLHQPHYQTITRQDQVQIYQELVSTPPDGPEPPICGPGTTPQGMLTTSFLSICSSVKDNRLLPHGYLGVEDRKVIAAALGAGEELALETGSYGVGDDPDYQTGGGDSFVYAVPLADLPAGQQPASVEATLYYQATPPFYLQDRFCTAKGADTDRLKYLVGRLDLSGTEAEDWKLRVVTTGPVAIHGQ</sequence>
<dbReference type="Gene3D" id="3.50.70.20">
    <property type="entry name" value="Cytochrome P460"/>
    <property type="match status" value="1"/>
</dbReference>
<dbReference type="InterPro" id="IPR036280">
    <property type="entry name" value="Multihaem_cyt_sf"/>
</dbReference>
<dbReference type="AlphaFoldDB" id="A0A7W6H9Q9"/>
<evidence type="ECO:0008006" key="3">
    <source>
        <dbReference type="Google" id="ProtNLM"/>
    </source>
</evidence>
<proteinExistence type="predicted"/>
<dbReference type="InterPro" id="IPR038142">
    <property type="entry name" value="Cytochrome_P460_sp"/>
</dbReference>
<dbReference type="EMBL" id="JACIEM010000001">
    <property type="protein sequence ID" value="MBB4001051.1"/>
    <property type="molecule type" value="Genomic_DNA"/>
</dbReference>
<organism evidence="1 2">
    <name type="scientific">Aurantimonas endophytica</name>
    <dbReference type="NCBI Taxonomy" id="1522175"/>
    <lineage>
        <taxon>Bacteria</taxon>
        <taxon>Pseudomonadati</taxon>
        <taxon>Pseudomonadota</taxon>
        <taxon>Alphaproteobacteria</taxon>
        <taxon>Hyphomicrobiales</taxon>
        <taxon>Aurantimonadaceae</taxon>
        <taxon>Aurantimonas</taxon>
    </lineage>
</organism>
<dbReference type="Gene3D" id="1.10.1130.10">
    <property type="entry name" value="Flavocytochrome C3, Chain A"/>
    <property type="match status" value="1"/>
</dbReference>
<protein>
    <recommendedName>
        <fullName evidence="3">Cytochrome P460</fullName>
    </recommendedName>
</protein>
<keyword evidence="2" id="KW-1185">Reference proteome</keyword>
<dbReference type="Proteomes" id="UP000588647">
    <property type="component" value="Unassembled WGS sequence"/>
</dbReference>
<dbReference type="RefSeq" id="WP_210291969.1">
    <property type="nucleotide sequence ID" value="NZ_JAAAMM010000001.1"/>
</dbReference>
<evidence type="ECO:0000313" key="2">
    <source>
        <dbReference type="Proteomes" id="UP000588647"/>
    </source>
</evidence>
<name>A0A7W6H9Q9_9HYPH</name>
<dbReference type="SUPFAM" id="SSF48695">
    <property type="entry name" value="Multiheme cytochromes"/>
    <property type="match status" value="1"/>
</dbReference>
<comment type="caution">
    <text evidence="1">The sequence shown here is derived from an EMBL/GenBank/DDBJ whole genome shotgun (WGS) entry which is preliminary data.</text>
</comment>
<gene>
    <name evidence="1" type="ORF">GGR03_000098</name>
</gene>
<reference evidence="1 2" key="1">
    <citation type="submission" date="2020-08" db="EMBL/GenBank/DDBJ databases">
        <title>Genomic Encyclopedia of Type Strains, Phase IV (KMG-IV): sequencing the most valuable type-strain genomes for metagenomic binning, comparative biology and taxonomic classification.</title>
        <authorList>
            <person name="Goeker M."/>
        </authorList>
    </citation>
    <scope>NUCLEOTIDE SEQUENCE [LARGE SCALE GENOMIC DNA]</scope>
    <source>
        <strain evidence="1 2">DSM 103570</strain>
    </source>
</reference>
<evidence type="ECO:0000313" key="1">
    <source>
        <dbReference type="EMBL" id="MBB4001051.1"/>
    </source>
</evidence>